<organism evidence="2 3">
    <name type="scientific">Bodo saltans</name>
    <name type="common">Flagellated protozoan</name>
    <dbReference type="NCBI Taxonomy" id="75058"/>
    <lineage>
        <taxon>Eukaryota</taxon>
        <taxon>Discoba</taxon>
        <taxon>Euglenozoa</taxon>
        <taxon>Kinetoplastea</taxon>
        <taxon>Metakinetoplastina</taxon>
        <taxon>Eubodonida</taxon>
        <taxon>Bodonidae</taxon>
        <taxon>Bodo</taxon>
    </lineage>
</organism>
<accession>A0A0S4J0B4</accession>
<protein>
    <submittedName>
        <fullName evidence="2">Transmembrane protein, putative</fullName>
    </submittedName>
</protein>
<dbReference type="Proteomes" id="UP000051952">
    <property type="component" value="Unassembled WGS sequence"/>
</dbReference>
<keyword evidence="3" id="KW-1185">Reference proteome</keyword>
<dbReference type="AlphaFoldDB" id="A0A0S4J0B4"/>
<feature type="transmembrane region" description="Helical" evidence="1">
    <location>
        <begin position="68"/>
        <end position="87"/>
    </location>
</feature>
<name>A0A0S4J0B4_BODSA</name>
<dbReference type="VEuPathDB" id="TriTrypDB:BSAL_79350"/>
<evidence type="ECO:0000256" key="1">
    <source>
        <dbReference type="SAM" id="Phobius"/>
    </source>
</evidence>
<evidence type="ECO:0000313" key="3">
    <source>
        <dbReference type="Proteomes" id="UP000051952"/>
    </source>
</evidence>
<keyword evidence="1" id="KW-0472">Membrane</keyword>
<keyword evidence="1" id="KW-1133">Transmembrane helix</keyword>
<sequence length="130" mass="15360">MKMASLPKGRQKYLQDQFLKSSAGLSSDALVLLEQTFSLRIRSEIESFERIKQRAKEMREAEAETRKVAFILTFLVLLAAISLGIYLSDDRRLYSVHEFFAKWYYEIFVHDNRKGNRLFVDKDENYDMYA</sequence>
<reference evidence="3" key="1">
    <citation type="submission" date="2015-09" db="EMBL/GenBank/DDBJ databases">
        <authorList>
            <consortium name="Pathogen Informatics"/>
        </authorList>
    </citation>
    <scope>NUCLEOTIDE SEQUENCE [LARGE SCALE GENOMIC DNA]</scope>
    <source>
        <strain evidence="3">Lake Konstanz</strain>
    </source>
</reference>
<dbReference type="EMBL" id="CYKH01000812">
    <property type="protein sequence ID" value="CUG43583.1"/>
    <property type="molecule type" value="Genomic_DNA"/>
</dbReference>
<gene>
    <name evidence="2" type="ORF">BSAL_79350</name>
</gene>
<evidence type="ECO:0000313" key="2">
    <source>
        <dbReference type="EMBL" id="CUG43583.1"/>
    </source>
</evidence>
<proteinExistence type="predicted"/>
<keyword evidence="1 2" id="KW-0812">Transmembrane</keyword>